<dbReference type="Proteomes" id="UP000295804">
    <property type="component" value="Unassembled WGS sequence"/>
</dbReference>
<gene>
    <name evidence="1" type="ORF">EDF87_10570</name>
</gene>
<dbReference type="EMBL" id="SOCQ01000005">
    <property type="protein sequence ID" value="TDV48418.1"/>
    <property type="molecule type" value="Genomic_DNA"/>
</dbReference>
<reference evidence="1 2" key="1">
    <citation type="submission" date="2019-03" db="EMBL/GenBank/DDBJ databases">
        <title>Genomic analyses of the natural microbiome of Caenorhabditis elegans.</title>
        <authorList>
            <person name="Samuel B."/>
        </authorList>
    </citation>
    <scope>NUCLEOTIDE SEQUENCE [LARGE SCALE GENOMIC DNA]</scope>
    <source>
        <strain evidence="1 2">BIGb0525</strain>
    </source>
</reference>
<proteinExistence type="predicted"/>
<evidence type="ECO:0008006" key="3">
    <source>
        <dbReference type="Google" id="ProtNLM"/>
    </source>
</evidence>
<comment type="caution">
    <text evidence="1">The sequence shown here is derived from an EMBL/GenBank/DDBJ whole genome shotgun (WGS) entry which is preliminary data.</text>
</comment>
<organism evidence="1 2">
    <name type="scientific">Pseudomonas helmanticensis</name>
    <dbReference type="NCBI Taxonomy" id="1471381"/>
    <lineage>
        <taxon>Bacteria</taxon>
        <taxon>Pseudomonadati</taxon>
        <taxon>Pseudomonadota</taxon>
        <taxon>Gammaproteobacteria</taxon>
        <taxon>Pseudomonadales</taxon>
        <taxon>Pseudomonadaceae</taxon>
        <taxon>Pseudomonas</taxon>
    </lineage>
</organism>
<evidence type="ECO:0000313" key="1">
    <source>
        <dbReference type="EMBL" id="TDV48418.1"/>
    </source>
</evidence>
<accession>A0A4R7VH80</accession>
<sequence length="1284" mass="144334">MVDERLGSQMTLLEAMEHFALIELRVHYPQGNIVPGFVISLLDAVLQRLIDRQPVVFRAVQDSPYRWPGGKDPGLPSGRREVVIQTVEAVASYFLDQYKTYLREHWASTEQEASFDLMVKRKLQRFIDDIDKAFHRDSLAGLVPDRLRQKIERIQKRSFARYRLTRLANARERQILEALSFAQLAHWLRVLNESDRVLLHEYQDQTSQAQKSLDGLLEGYGTLRAYARQQAIDHIQLKLDMEVEPDIIQVRLMWRSAVGQPVQDRSLSELLAAGPISEDFASVLEVSSGSSLRNQPLEPAFIGHMLSQQDFPAQYLQALGQQYERADVKKALIDWFTLRLQQSAFVARCAGHITVDDHERLGQAWDSSNVSATSLRVAGLTLPNGMKCTELLVFYREETAGDVRDLLLYAPNKPDGQEWIRLTSLAALSEEVWEWTQTESGREYLLQQVSTVAARTAREYLFDVSARPSLWGMRSDIRRTAMGFMDCVEDASRLGLARTLDQVEQENSPRWYTALALEARRRISSLNQELVVHQKVFNDLLGRYEVFVDFAKRTVAQELAPYMRSKNVLEPVDPSTVLIDYRPNLTNDKVHVASLLELAIYGYDDNSGIDHPRQGVRSSVGQDLSQLRSADLALYLRTAYLGDKYAREIRGKFLDAGDAVFAMRRSAYRNVLLSKMDRDLRVARSTGQLDDKVYLALVRQVSLLSQARSPGPRVSVTSIAEREGMFRFTVRGNVVLGVYVFACFDPDASYWLYMPDAPDGMTFRPYQSLFGETAGKLSDYVMARVAVSARKTVSRLLRAMAAKNMNVDMVYESQRVSDARSEFNAYIERSVTDVEDVTTSRAEMIEKQVVKGLMFASAPFCLLFPPFALLLDIVFVAVSAKQAIEAHLEGDTDGALIHWLEASWGALFAMVGAASAIKLLGQAARSLKQATKSISLVADRLRNPPAVRVKQTLSMDEAVHFKPGQAVRKTPENLQLVSTEGTFFGTYHSPSSVGSESSYYIRRKGKYYQVKEHPTFYGLILIDPRLSSTRSARPIFLSAGGKWVHTRIGARGGEGVRYLGRADNLRSAFPGRAEPVVNRGAMQGEAVVARFSASSRDNYLFSLNAQTCVIASLYNPATKAGAVIHFDHNIRSLIDRTVKDVIGRLGGTAQDIRSTLVGGDWLTGADIGGSVRQVMKQQGLRPDWDYWSYSSCLGNNYGVTLNLSNGVTTVYKISRAQFERMYLPIWKRARDGTDNVSRRFNVFRERFRAKPLKESAAGTVVDDQNLVATPRMVEEQAFAMVLLS</sequence>
<protein>
    <recommendedName>
        <fullName evidence="3">Type III effector 1</fullName>
    </recommendedName>
</protein>
<evidence type="ECO:0000313" key="2">
    <source>
        <dbReference type="Proteomes" id="UP000295804"/>
    </source>
</evidence>
<name>A0A4R7VH80_9PSED</name>